<feature type="region of interest" description="Disordered" evidence="1">
    <location>
        <begin position="1"/>
        <end position="66"/>
    </location>
</feature>
<evidence type="ECO:0000313" key="2">
    <source>
        <dbReference type="EnsemblPlants" id="PGSC0003DMT400088614"/>
    </source>
</evidence>
<feature type="compositionally biased region" description="Polar residues" evidence="1">
    <location>
        <begin position="40"/>
        <end position="66"/>
    </location>
</feature>
<protein>
    <submittedName>
        <fullName evidence="2">Gag-pol polyprotein</fullName>
    </submittedName>
</protein>
<dbReference type="Gramene" id="PGSC0003DMT400088614">
    <property type="protein sequence ID" value="PGSC0003DMT400088614"/>
    <property type="gene ID" value="PGSC0003DMG400038185"/>
</dbReference>
<dbReference type="PaxDb" id="4113-PGSC0003DMT400088614"/>
<sequence length="66" mass="7682">MGYVRRGFLGHLFPPEMRETKVEEDKLRDREDFRNKKAKTTGNEFGQQKSNANRSSFQQKPNGPVP</sequence>
<proteinExistence type="predicted"/>
<reference evidence="2" key="2">
    <citation type="submission" date="2015-06" db="UniProtKB">
        <authorList>
            <consortium name="EnsemblPlants"/>
        </authorList>
    </citation>
    <scope>IDENTIFICATION</scope>
    <source>
        <strain evidence="2">DM1-3 516 R44</strain>
    </source>
</reference>
<keyword evidence="3" id="KW-1185">Reference proteome</keyword>
<evidence type="ECO:0000313" key="3">
    <source>
        <dbReference type="Proteomes" id="UP000011115"/>
    </source>
</evidence>
<dbReference type="InParanoid" id="M1DGC3"/>
<accession>M1DGC3</accession>
<evidence type="ECO:0000256" key="1">
    <source>
        <dbReference type="SAM" id="MobiDB-lite"/>
    </source>
</evidence>
<feature type="compositionally biased region" description="Basic and acidic residues" evidence="1">
    <location>
        <begin position="16"/>
        <end position="35"/>
    </location>
</feature>
<dbReference type="AlphaFoldDB" id="M1DGC3"/>
<name>M1DGC3_SOLTU</name>
<dbReference type="HOGENOM" id="CLU_2836160_0_0_1"/>
<dbReference type="Proteomes" id="UP000011115">
    <property type="component" value="Unassembled WGS sequence"/>
</dbReference>
<organism evidence="2 3">
    <name type="scientific">Solanum tuberosum</name>
    <name type="common">Potato</name>
    <dbReference type="NCBI Taxonomy" id="4113"/>
    <lineage>
        <taxon>Eukaryota</taxon>
        <taxon>Viridiplantae</taxon>
        <taxon>Streptophyta</taxon>
        <taxon>Embryophyta</taxon>
        <taxon>Tracheophyta</taxon>
        <taxon>Spermatophyta</taxon>
        <taxon>Magnoliopsida</taxon>
        <taxon>eudicotyledons</taxon>
        <taxon>Gunneridae</taxon>
        <taxon>Pentapetalae</taxon>
        <taxon>asterids</taxon>
        <taxon>lamiids</taxon>
        <taxon>Solanales</taxon>
        <taxon>Solanaceae</taxon>
        <taxon>Solanoideae</taxon>
        <taxon>Solaneae</taxon>
        <taxon>Solanum</taxon>
    </lineage>
</organism>
<dbReference type="EnsemblPlants" id="PGSC0003DMT400088614">
    <property type="protein sequence ID" value="PGSC0003DMT400088614"/>
    <property type="gene ID" value="PGSC0003DMG400038185"/>
</dbReference>
<reference evidence="3" key="1">
    <citation type="journal article" date="2011" name="Nature">
        <title>Genome sequence and analysis of the tuber crop potato.</title>
        <authorList>
            <consortium name="The Potato Genome Sequencing Consortium"/>
        </authorList>
    </citation>
    <scope>NUCLEOTIDE SEQUENCE [LARGE SCALE GENOMIC DNA]</scope>
    <source>
        <strain evidence="3">cv. DM1-3 516 R44</strain>
    </source>
</reference>